<dbReference type="InterPro" id="IPR036390">
    <property type="entry name" value="WH_DNA-bd_sf"/>
</dbReference>
<proteinExistence type="predicted"/>
<dbReference type="EMBL" id="JAWIIV010000014">
    <property type="protein sequence ID" value="MEC4720894.1"/>
    <property type="molecule type" value="Genomic_DNA"/>
</dbReference>
<evidence type="ECO:0000259" key="4">
    <source>
        <dbReference type="PROSITE" id="PS51118"/>
    </source>
</evidence>
<evidence type="ECO:0000256" key="2">
    <source>
        <dbReference type="ARBA" id="ARBA00023125"/>
    </source>
</evidence>
<comment type="caution">
    <text evidence="5">The sequence shown here is derived from an EMBL/GenBank/DDBJ whole genome shotgun (WGS) entry which is preliminary data.</text>
</comment>
<dbReference type="PROSITE" id="PS51118">
    <property type="entry name" value="HTH_HXLR"/>
    <property type="match status" value="1"/>
</dbReference>
<gene>
    <name evidence="5" type="ORF">RY831_17140</name>
</gene>
<dbReference type="CDD" id="cd00090">
    <property type="entry name" value="HTH_ARSR"/>
    <property type="match status" value="1"/>
</dbReference>
<name>A0ABU6JB69_9BURK</name>
<dbReference type="PANTHER" id="PTHR33204:SF37">
    <property type="entry name" value="HTH-TYPE TRANSCRIPTIONAL REGULATOR YODB"/>
    <property type="match status" value="1"/>
</dbReference>
<evidence type="ECO:0000313" key="6">
    <source>
        <dbReference type="Proteomes" id="UP001352263"/>
    </source>
</evidence>
<organism evidence="5 6">
    <name type="scientific">Noviherbaspirillum album</name>
    <dbReference type="NCBI Taxonomy" id="3080276"/>
    <lineage>
        <taxon>Bacteria</taxon>
        <taxon>Pseudomonadati</taxon>
        <taxon>Pseudomonadota</taxon>
        <taxon>Betaproteobacteria</taxon>
        <taxon>Burkholderiales</taxon>
        <taxon>Oxalobacteraceae</taxon>
        <taxon>Noviherbaspirillum</taxon>
    </lineage>
</organism>
<dbReference type="InterPro" id="IPR011991">
    <property type="entry name" value="ArsR-like_HTH"/>
</dbReference>
<sequence length="102" mass="11933">MALLDMLGRRWVLRILWELRDRPLTFRELREQCDGMSPTVLNQRLRELRDVDIVFLDDPAGYALSAQGKELLEALMPLQRWADRWGKGWEGSEDKSEGETES</sequence>
<keyword evidence="1" id="KW-0805">Transcription regulation</keyword>
<dbReference type="PANTHER" id="PTHR33204">
    <property type="entry name" value="TRANSCRIPTIONAL REGULATOR, MARR FAMILY"/>
    <property type="match status" value="1"/>
</dbReference>
<keyword evidence="2" id="KW-0238">DNA-binding</keyword>
<feature type="domain" description="HTH hxlR-type" evidence="4">
    <location>
        <begin position="1"/>
        <end position="90"/>
    </location>
</feature>
<keyword evidence="6" id="KW-1185">Reference proteome</keyword>
<dbReference type="SUPFAM" id="SSF46785">
    <property type="entry name" value="Winged helix' DNA-binding domain"/>
    <property type="match status" value="1"/>
</dbReference>
<dbReference type="Proteomes" id="UP001352263">
    <property type="component" value="Unassembled WGS sequence"/>
</dbReference>
<evidence type="ECO:0000256" key="1">
    <source>
        <dbReference type="ARBA" id="ARBA00023015"/>
    </source>
</evidence>
<evidence type="ECO:0000313" key="5">
    <source>
        <dbReference type="EMBL" id="MEC4720894.1"/>
    </source>
</evidence>
<dbReference type="RefSeq" id="WP_326507607.1">
    <property type="nucleotide sequence ID" value="NZ_JAWIIV010000014.1"/>
</dbReference>
<dbReference type="InterPro" id="IPR002577">
    <property type="entry name" value="HTH_HxlR"/>
</dbReference>
<evidence type="ECO:0000256" key="3">
    <source>
        <dbReference type="ARBA" id="ARBA00023163"/>
    </source>
</evidence>
<keyword evidence="3" id="KW-0804">Transcription</keyword>
<dbReference type="Gene3D" id="1.10.10.10">
    <property type="entry name" value="Winged helix-like DNA-binding domain superfamily/Winged helix DNA-binding domain"/>
    <property type="match status" value="1"/>
</dbReference>
<dbReference type="Pfam" id="PF01638">
    <property type="entry name" value="HxlR"/>
    <property type="match status" value="1"/>
</dbReference>
<dbReference type="InterPro" id="IPR036388">
    <property type="entry name" value="WH-like_DNA-bd_sf"/>
</dbReference>
<protein>
    <submittedName>
        <fullName evidence="5">Helix-turn-helix domain-containing protein</fullName>
    </submittedName>
</protein>
<accession>A0ABU6JB69</accession>
<reference evidence="5 6" key="1">
    <citation type="submission" date="2023-10" db="EMBL/GenBank/DDBJ databases">
        <title>Noviherbaspirillum sp. CPCC 100848 genome assembly.</title>
        <authorList>
            <person name="Li X.Y."/>
            <person name="Fang X.M."/>
        </authorList>
    </citation>
    <scope>NUCLEOTIDE SEQUENCE [LARGE SCALE GENOMIC DNA]</scope>
    <source>
        <strain evidence="5 6">CPCC 100848</strain>
    </source>
</reference>